<evidence type="ECO:0000256" key="8">
    <source>
        <dbReference type="ARBA" id="ARBA00022991"/>
    </source>
</evidence>
<evidence type="ECO:0000256" key="11">
    <source>
        <dbReference type="SAM" id="Coils"/>
    </source>
</evidence>
<dbReference type="Gene3D" id="1.20.1070.10">
    <property type="entry name" value="Rhodopsin 7-helix transmembrane proteins"/>
    <property type="match status" value="1"/>
</dbReference>
<keyword evidence="5 13" id="KW-0812">Transmembrane</keyword>
<feature type="transmembrane region" description="Helical" evidence="13">
    <location>
        <begin position="160"/>
        <end position="178"/>
    </location>
</feature>
<evidence type="ECO:0000256" key="10">
    <source>
        <dbReference type="ARBA" id="ARBA00023170"/>
    </source>
</evidence>
<feature type="transmembrane region" description="Helical" evidence="13">
    <location>
        <begin position="190"/>
        <end position="211"/>
    </location>
</feature>
<comment type="subcellular location">
    <subcellularLocation>
        <location evidence="1">Membrane</location>
        <topology evidence="1">Multi-pass membrane protein</topology>
    </subcellularLocation>
</comment>
<evidence type="ECO:0000256" key="6">
    <source>
        <dbReference type="ARBA" id="ARBA00022925"/>
    </source>
</evidence>
<gene>
    <name evidence="14" type="ORF">EVOR1521_LOCUS28801</name>
</gene>
<dbReference type="PANTHER" id="PTHR28286:SF2">
    <property type="entry name" value="BACTERIORHODOPSIN _OPSIN, NOPA (EUROFUNG)"/>
    <property type="match status" value="1"/>
</dbReference>
<evidence type="ECO:0000313" key="14">
    <source>
        <dbReference type="EMBL" id="CAJ1406988.1"/>
    </source>
</evidence>
<keyword evidence="8" id="KW-0157">Chromophore</keyword>
<feature type="transmembrane region" description="Helical" evidence="13">
    <location>
        <begin position="68"/>
        <end position="88"/>
    </location>
</feature>
<dbReference type="EMBL" id="CAUJNA010003653">
    <property type="protein sequence ID" value="CAJ1406988.1"/>
    <property type="molecule type" value="Genomic_DNA"/>
</dbReference>
<sequence>MWLIFANNSKVAVAQKAPLEQRHAVCATISTAVALFSGFFNILQLTAIDDFDLPGRESTFTLNLSRPVEWIATCPIMQLKLVVLAGARVPSYRRFMMPLLSVAVLLCGTASMFTGDALRFAWYGFGMILAFIMFFHNGLQIKENSEGEESWFQGDSDFRKLSILLVVTWFPFPIWFSLSVEGFGVITDPLIIELGWVILNIVSKFTFIIWMQRMKMVHQRKLEAARELYGLSPTDEVAEAGPGRRAKVRGQKISTNAGDYGLGYGEEADSEQKLVEIVSETMVTLGMSAHTDRLMRLMVENGVTNTAVLERLNQERCMELNLPWALVEASQRRWISEKMNMGQDQGGTVEKEDPFKKLLEANKERMTGKSLMNALPGMPPGRMGMVSPQMFEGNWGAMENALQRVLMPFQDAVMTKLQMMEDNMQRQLESTQEAISQRMDFSQVALLQTVNACQVLLHKLDSSQESVVQKMDNQKVSVDNLLGSISGANDTTKQALLDTVNTSSSFLLQKLDSTQQDLLKQSNESYAVLQKVSDKQEVLVKKVDSGNEFTQRRLVEMEGTVDRKMTEVSDSVCKNTTESSTKLLTSLRGDLSTLAAQGNAMVDATEKSSAVQEERMADVRRQNMMIMDMLTNAQETMHTSAESLQSFTRSEIMRDSATNMEMQLREVIVKQMSKLQEALLGESDQEDGQANLKAAVNAMVERLEDSARRLEMASASQQEGEGGNDTEELIRRELAAVALALSQQQREVAQESLAQVGEAVRGELSSFQDSQTHMSGTLAEKVNELAQVMSQNMERLETNVDKVLQSVETKAPAPEGRRTSGRGERG</sequence>
<evidence type="ECO:0000256" key="4">
    <source>
        <dbReference type="ARBA" id="ARBA00022606"/>
    </source>
</evidence>
<evidence type="ECO:0000256" key="12">
    <source>
        <dbReference type="SAM" id="MobiDB-lite"/>
    </source>
</evidence>
<evidence type="ECO:0000256" key="1">
    <source>
        <dbReference type="ARBA" id="ARBA00004141"/>
    </source>
</evidence>
<organism evidence="14 15">
    <name type="scientific">Effrenium voratum</name>
    <dbReference type="NCBI Taxonomy" id="2562239"/>
    <lineage>
        <taxon>Eukaryota</taxon>
        <taxon>Sar</taxon>
        <taxon>Alveolata</taxon>
        <taxon>Dinophyceae</taxon>
        <taxon>Suessiales</taxon>
        <taxon>Symbiodiniaceae</taxon>
        <taxon>Effrenium</taxon>
    </lineage>
</organism>
<dbReference type="AlphaFoldDB" id="A0AA36NLA3"/>
<evidence type="ECO:0000256" key="3">
    <source>
        <dbReference type="ARBA" id="ARBA00022543"/>
    </source>
</evidence>
<reference evidence="14" key="1">
    <citation type="submission" date="2023-08" db="EMBL/GenBank/DDBJ databases">
        <authorList>
            <person name="Chen Y."/>
            <person name="Shah S."/>
            <person name="Dougan E. K."/>
            <person name="Thang M."/>
            <person name="Chan C."/>
        </authorList>
    </citation>
    <scope>NUCLEOTIDE SEQUENCE</scope>
</reference>
<feature type="region of interest" description="Disordered" evidence="12">
    <location>
        <begin position="806"/>
        <end position="826"/>
    </location>
</feature>
<name>A0AA36NLA3_9DINO</name>
<feature type="transmembrane region" description="Helical" evidence="13">
    <location>
        <begin position="24"/>
        <end position="48"/>
    </location>
</feature>
<keyword evidence="15" id="KW-1185">Reference proteome</keyword>
<protein>
    <submittedName>
        <fullName evidence="14">Uncharacterized protein</fullName>
    </submittedName>
</protein>
<dbReference type="GO" id="GO:0005886">
    <property type="term" value="C:plasma membrane"/>
    <property type="evidence" value="ECO:0007669"/>
    <property type="project" value="TreeGrafter"/>
</dbReference>
<dbReference type="GO" id="GO:0009881">
    <property type="term" value="F:photoreceptor activity"/>
    <property type="evidence" value="ECO:0007669"/>
    <property type="project" value="UniProtKB-KW"/>
</dbReference>
<evidence type="ECO:0000256" key="13">
    <source>
        <dbReference type="SAM" id="Phobius"/>
    </source>
</evidence>
<feature type="compositionally biased region" description="Basic and acidic residues" evidence="12">
    <location>
        <begin position="815"/>
        <end position="826"/>
    </location>
</feature>
<keyword evidence="9 13" id="KW-0472">Membrane</keyword>
<keyword evidence="6" id="KW-0681">Retinal protein</keyword>
<dbReference type="Pfam" id="PF01036">
    <property type="entry name" value="Bac_rhodopsin"/>
    <property type="match status" value="1"/>
</dbReference>
<feature type="transmembrane region" description="Helical" evidence="13">
    <location>
        <begin position="120"/>
        <end position="139"/>
    </location>
</feature>
<keyword evidence="7 13" id="KW-1133">Transmembrane helix</keyword>
<accession>A0AA36NLA3</accession>
<feature type="coiled-coil region" evidence="11">
    <location>
        <begin position="779"/>
        <end position="806"/>
    </location>
</feature>
<keyword evidence="11" id="KW-0175">Coiled coil</keyword>
<proteinExistence type="inferred from homology"/>
<evidence type="ECO:0000256" key="2">
    <source>
        <dbReference type="ARBA" id="ARBA00008130"/>
    </source>
</evidence>
<dbReference type="PANTHER" id="PTHR28286">
    <property type="match status" value="1"/>
</dbReference>
<keyword evidence="10" id="KW-0675">Receptor</keyword>
<keyword evidence="4" id="KW-0716">Sensory transduction</keyword>
<keyword evidence="3" id="KW-0600">Photoreceptor protein</keyword>
<dbReference type="Proteomes" id="UP001178507">
    <property type="component" value="Unassembled WGS sequence"/>
</dbReference>
<comment type="caution">
    <text evidence="14">The sequence shown here is derived from an EMBL/GenBank/DDBJ whole genome shotgun (WGS) entry which is preliminary data.</text>
</comment>
<dbReference type="SUPFAM" id="SSF81321">
    <property type="entry name" value="Family A G protein-coupled receptor-like"/>
    <property type="match status" value="1"/>
</dbReference>
<evidence type="ECO:0000313" key="15">
    <source>
        <dbReference type="Proteomes" id="UP001178507"/>
    </source>
</evidence>
<evidence type="ECO:0000256" key="5">
    <source>
        <dbReference type="ARBA" id="ARBA00022692"/>
    </source>
</evidence>
<evidence type="ECO:0000256" key="9">
    <source>
        <dbReference type="ARBA" id="ARBA00023136"/>
    </source>
</evidence>
<comment type="similarity">
    <text evidence="2">Belongs to the archaeal/bacterial/fungal opsin family.</text>
</comment>
<evidence type="ECO:0000256" key="7">
    <source>
        <dbReference type="ARBA" id="ARBA00022989"/>
    </source>
</evidence>
<dbReference type="SMART" id="SM01021">
    <property type="entry name" value="Bac_rhodopsin"/>
    <property type="match status" value="1"/>
</dbReference>
<dbReference type="GO" id="GO:0007602">
    <property type="term" value="P:phototransduction"/>
    <property type="evidence" value="ECO:0007669"/>
    <property type="project" value="UniProtKB-KW"/>
</dbReference>
<dbReference type="InterPro" id="IPR001425">
    <property type="entry name" value="Arc/bac/fun_rhodopsins"/>
</dbReference>